<dbReference type="InterPro" id="IPR003441">
    <property type="entry name" value="NAC-dom"/>
</dbReference>
<dbReference type="AlphaFoldDB" id="A0ABD1PGT5"/>
<evidence type="ECO:0000256" key="3">
    <source>
        <dbReference type="ARBA" id="ARBA00023163"/>
    </source>
</evidence>
<keyword evidence="4" id="KW-0539">Nucleus</keyword>
<dbReference type="GO" id="GO:0000976">
    <property type="term" value="F:transcription cis-regulatory region binding"/>
    <property type="evidence" value="ECO:0007669"/>
    <property type="project" value="UniProtKB-ARBA"/>
</dbReference>
<gene>
    <name evidence="6" type="ORF">Fot_54106</name>
</gene>
<organism evidence="6 7">
    <name type="scientific">Forsythia ovata</name>
    <dbReference type="NCBI Taxonomy" id="205694"/>
    <lineage>
        <taxon>Eukaryota</taxon>
        <taxon>Viridiplantae</taxon>
        <taxon>Streptophyta</taxon>
        <taxon>Embryophyta</taxon>
        <taxon>Tracheophyta</taxon>
        <taxon>Spermatophyta</taxon>
        <taxon>Magnoliopsida</taxon>
        <taxon>eudicotyledons</taxon>
        <taxon>Gunneridae</taxon>
        <taxon>Pentapetalae</taxon>
        <taxon>asterids</taxon>
        <taxon>lamiids</taxon>
        <taxon>Lamiales</taxon>
        <taxon>Oleaceae</taxon>
        <taxon>Forsythieae</taxon>
        <taxon>Forsythia</taxon>
    </lineage>
</organism>
<dbReference type="PROSITE" id="PS51005">
    <property type="entry name" value="NAC"/>
    <property type="match status" value="1"/>
</dbReference>
<evidence type="ECO:0000256" key="4">
    <source>
        <dbReference type="ARBA" id="ARBA00023242"/>
    </source>
</evidence>
<protein>
    <submittedName>
        <fullName evidence="6">NAC domain-containing protein</fullName>
    </submittedName>
</protein>
<dbReference type="PANTHER" id="PTHR31744:SF219">
    <property type="entry name" value="NAC DOMAIN-CONTAINING PROTEIN 4"/>
    <property type="match status" value="1"/>
</dbReference>
<evidence type="ECO:0000256" key="2">
    <source>
        <dbReference type="ARBA" id="ARBA00023125"/>
    </source>
</evidence>
<dbReference type="Proteomes" id="UP001604277">
    <property type="component" value="Unassembled WGS sequence"/>
</dbReference>
<feature type="domain" description="NAC" evidence="5">
    <location>
        <begin position="16"/>
        <end position="166"/>
    </location>
</feature>
<dbReference type="FunFam" id="2.170.150.80:FF:000006">
    <property type="entry name" value="NAC domain-containing protein 100-like"/>
    <property type="match status" value="1"/>
</dbReference>
<evidence type="ECO:0000313" key="6">
    <source>
        <dbReference type="EMBL" id="KAL2462869.1"/>
    </source>
</evidence>
<dbReference type="SUPFAM" id="SSF101941">
    <property type="entry name" value="NAC domain"/>
    <property type="match status" value="1"/>
</dbReference>
<name>A0ABD1PGT5_9LAMI</name>
<dbReference type="PANTHER" id="PTHR31744">
    <property type="entry name" value="PROTEIN CUP-SHAPED COTYLEDON 2-RELATED"/>
    <property type="match status" value="1"/>
</dbReference>
<evidence type="ECO:0000256" key="1">
    <source>
        <dbReference type="ARBA" id="ARBA00023015"/>
    </source>
</evidence>
<dbReference type="Gene3D" id="2.170.150.80">
    <property type="entry name" value="NAC domain"/>
    <property type="match status" value="1"/>
</dbReference>
<dbReference type="EMBL" id="JBFOLJ010000020">
    <property type="protein sequence ID" value="KAL2462869.1"/>
    <property type="molecule type" value="Genomic_DNA"/>
</dbReference>
<dbReference type="Pfam" id="PF02365">
    <property type="entry name" value="NAM"/>
    <property type="match status" value="1"/>
</dbReference>
<proteinExistence type="predicted"/>
<reference evidence="7" key="1">
    <citation type="submission" date="2024-07" db="EMBL/GenBank/DDBJ databases">
        <title>Two chromosome-level genome assemblies of Korean endemic species Abeliophyllum distichum and Forsythia ovata (Oleaceae).</title>
        <authorList>
            <person name="Jang H."/>
        </authorList>
    </citation>
    <scope>NUCLEOTIDE SEQUENCE [LARGE SCALE GENOMIC DNA]</scope>
</reference>
<keyword evidence="1" id="KW-0805">Transcription regulation</keyword>
<sequence length="432" mass="48809">MEKYVGVVKGEDQIELPPGFRFHPTDEELITHYLSKKVFDSNFSAIAITEVDMNKIEPWDLPWKAKMGEKEWYFFCIRDKKYPTGLRTNRATAAGYWKATGKDKEIFRGKILVGMKKTLVFYRGRAPKGEKSNWVAHEYRLEGKFSIYNLPKPSKNDWVICRVFHKCSSEKRDQFHNSAGTNELAPSTLPPLMDSSTYLPESSHVHCFSNSIVAQKSQEDVIHCFNNVNPMDTFPTNSTFSWGQFAPIQGGFQLPDSSILRTILGNYGQNIIQNSKNKKEMVSVSQETGTSTDINTEISSVVSNHDMGRQSIEDQEAPSTSVNPQNLGCERKLGAANGQNVSIMKNNKEKESKQLEPKSIEILKRLHCEAFSHIMKLRFLFPHVKGDVDVLAASLMINSIGEQNFEAIGGFEMTRSSRIGDSDPVWTNSRST</sequence>
<accession>A0ABD1PGT5</accession>
<keyword evidence="2" id="KW-0238">DNA-binding</keyword>
<evidence type="ECO:0000259" key="5">
    <source>
        <dbReference type="PROSITE" id="PS51005"/>
    </source>
</evidence>
<keyword evidence="7" id="KW-1185">Reference proteome</keyword>
<evidence type="ECO:0000313" key="7">
    <source>
        <dbReference type="Proteomes" id="UP001604277"/>
    </source>
</evidence>
<comment type="caution">
    <text evidence="6">The sequence shown here is derived from an EMBL/GenBank/DDBJ whole genome shotgun (WGS) entry which is preliminary data.</text>
</comment>
<dbReference type="InterPro" id="IPR036093">
    <property type="entry name" value="NAC_dom_sf"/>
</dbReference>
<keyword evidence="3" id="KW-0804">Transcription</keyword>